<dbReference type="EMBL" id="CP076362">
    <property type="protein sequence ID" value="QWK92163.1"/>
    <property type="molecule type" value="Genomic_DNA"/>
</dbReference>
<keyword evidence="1" id="KW-1133">Transmembrane helix</keyword>
<evidence type="ECO:0000313" key="2">
    <source>
        <dbReference type="EMBL" id="QWK92163.1"/>
    </source>
</evidence>
<gene>
    <name evidence="2" type="ORF">KM031_17855</name>
</gene>
<dbReference type="RefSeq" id="WP_215505159.1">
    <property type="nucleotide sequence ID" value="NZ_CP076362.1"/>
</dbReference>
<evidence type="ECO:0000313" key="3">
    <source>
        <dbReference type="Proteomes" id="UP000679352"/>
    </source>
</evidence>
<keyword evidence="1" id="KW-0812">Transmembrane</keyword>
<keyword evidence="2" id="KW-0614">Plasmid</keyword>
<accession>A0A975PAG8</accession>
<dbReference type="KEGG" id="gfu:KM031_17855"/>
<proteinExistence type="predicted"/>
<reference evidence="2" key="1">
    <citation type="submission" date="2021-06" db="EMBL/GenBank/DDBJ databases">
        <authorList>
            <person name="Lee C.-S."/>
            <person name="Jin L."/>
        </authorList>
    </citation>
    <scope>NUCLEOTIDE SEQUENCE</scope>
    <source>
        <strain evidence="2">Con5</strain>
        <plasmid evidence="2">p1</plasmid>
    </source>
</reference>
<geneLocation type="plasmid" evidence="2 3">
    <name>p1</name>
</geneLocation>
<keyword evidence="1" id="KW-0472">Membrane</keyword>
<dbReference type="Proteomes" id="UP000679352">
    <property type="component" value="Plasmid p1"/>
</dbReference>
<feature type="transmembrane region" description="Helical" evidence="1">
    <location>
        <begin position="34"/>
        <end position="54"/>
    </location>
</feature>
<sequence>MDRTDEAWQREIERRASHYDDLDARAAWEGRMGAVDYLAIVLLTALLVVGFWVWGH</sequence>
<evidence type="ECO:0000256" key="1">
    <source>
        <dbReference type="SAM" id="Phobius"/>
    </source>
</evidence>
<protein>
    <submittedName>
        <fullName evidence="2">Uncharacterized protein</fullName>
    </submittedName>
</protein>
<dbReference type="AlphaFoldDB" id="A0A975PAG8"/>
<organism evidence="2 3">
    <name type="scientific">Gemmobacter fulvus</name>
    <dbReference type="NCBI Taxonomy" id="2840474"/>
    <lineage>
        <taxon>Bacteria</taxon>
        <taxon>Pseudomonadati</taxon>
        <taxon>Pseudomonadota</taxon>
        <taxon>Alphaproteobacteria</taxon>
        <taxon>Rhodobacterales</taxon>
        <taxon>Paracoccaceae</taxon>
        <taxon>Gemmobacter</taxon>
    </lineage>
</organism>
<name>A0A975PAG8_9RHOB</name>
<keyword evidence="3" id="KW-1185">Reference proteome</keyword>